<evidence type="ECO:0000313" key="3">
    <source>
        <dbReference type="EMBL" id="KAJ5543799.1"/>
    </source>
</evidence>
<reference evidence="3 4" key="1">
    <citation type="journal article" date="2023" name="IMA Fungus">
        <title>Comparative genomic study of the Penicillium genus elucidates a diverse pangenome and 15 lateral gene transfer events.</title>
        <authorList>
            <person name="Petersen C."/>
            <person name="Sorensen T."/>
            <person name="Nielsen M.R."/>
            <person name="Sondergaard T.E."/>
            <person name="Sorensen J.L."/>
            <person name="Fitzpatrick D.A."/>
            <person name="Frisvad J.C."/>
            <person name="Nielsen K.L."/>
        </authorList>
    </citation>
    <scope>NUCLEOTIDE SEQUENCE [LARGE SCALE GENOMIC DNA]</scope>
    <source>
        <strain evidence="3 4">IBT 35679</strain>
    </source>
</reference>
<name>A0AAD6GGN3_9EURO</name>
<dbReference type="PANTHER" id="PTHR37616">
    <property type="entry name" value="BZIP TRANSCRIPTION FACTOR 60-LIKE"/>
    <property type="match status" value="1"/>
</dbReference>
<dbReference type="GO" id="GO:0003700">
    <property type="term" value="F:DNA-binding transcription factor activity"/>
    <property type="evidence" value="ECO:0007669"/>
    <property type="project" value="InterPro"/>
</dbReference>
<evidence type="ECO:0000313" key="4">
    <source>
        <dbReference type="Proteomes" id="UP001220324"/>
    </source>
</evidence>
<gene>
    <name evidence="3" type="ORF">N7494_005078</name>
</gene>
<dbReference type="InterPro" id="IPR004827">
    <property type="entry name" value="bZIP"/>
</dbReference>
<comment type="caution">
    <text evidence="3">The sequence shown here is derived from an EMBL/GenBank/DDBJ whole genome shotgun (WGS) entry which is preliminary data.</text>
</comment>
<feature type="domain" description="BZIP" evidence="2">
    <location>
        <begin position="303"/>
        <end position="364"/>
    </location>
</feature>
<feature type="compositionally biased region" description="Low complexity" evidence="1">
    <location>
        <begin position="261"/>
        <end position="272"/>
    </location>
</feature>
<feature type="region of interest" description="Disordered" evidence="1">
    <location>
        <begin position="261"/>
        <end position="309"/>
    </location>
</feature>
<dbReference type="Gene3D" id="1.20.5.170">
    <property type="match status" value="1"/>
</dbReference>
<dbReference type="AlphaFoldDB" id="A0AAD6GGN3"/>
<sequence length="393" mass="44049">MATLAEHSLHSTASPMPTMPASDDQELDCFVNFDQLAYPSADAARLKVASTDFTASVARSANFASSGQSPITFQAPSHHYKEHRQQTGLPPGALSMTYNQKVAHSMRYNGTPAFQVNGEMNTPMKREGAPFDFNTVPTQKPREMDIESDDINSTPYYFYHCSTKSGNKNQYVDPKALRGHELAQAGLSTQVGRIEPGIHQQQAAMAKAARQQKHNEMANHQMQQRRVEEAPTLPNRVSRNLDSVVEERISHLMQQMRANAAAASEVSPSPSSGLPQMAKARKDEVDMDEDERLLNSEEGKKLSTKERRQLRNKVSARAFRSRRKEYIGQLESEVAVRTNEAHEAHLQNRILYDENARLNDLVRMLLGSPHFADFLNEMPDTVTPQVQAHQLPQ</sequence>
<dbReference type="FunFam" id="1.20.5.170:FF:000031">
    <property type="entry name" value="BZIP transcription factor (MeaB)"/>
    <property type="match status" value="1"/>
</dbReference>
<evidence type="ECO:0000259" key="2">
    <source>
        <dbReference type="SMART" id="SM00338"/>
    </source>
</evidence>
<dbReference type="SUPFAM" id="SSF57959">
    <property type="entry name" value="Leucine zipper domain"/>
    <property type="match status" value="1"/>
</dbReference>
<dbReference type="SMART" id="SM00338">
    <property type="entry name" value="BRLZ"/>
    <property type="match status" value="1"/>
</dbReference>
<dbReference type="CDD" id="cd14810">
    <property type="entry name" value="bZIP_u1"/>
    <property type="match status" value="1"/>
</dbReference>
<dbReference type="PANTHER" id="PTHR37616:SF2">
    <property type="entry name" value="BZIP DOMAIN-CONTAINING PROTEIN"/>
    <property type="match status" value="1"/>
</dbReference>
<dbReference type="Pfam" id="PF00170">
    <property type="entry name" value="bZIP_1"/>
    <property type="match status" value="1"/>
</dbReference>
<dbReference type="InterPro" id="IPR046347">
    <property type="entry name" value="bZIP_sf"/>
</dbReference>
<keyword evidence="4" id="KW-1185">Reference proteome</keyword>
<dbReference type="EMBL" id="JAQIZZ010000004">
    <property type="protein sequence ID" value="KAJ5543799.1"/>
    <property type="molecule type" value="Genomic_DNA"/>
</dbReference>
<feature type="region of interest" description="Disordered" evidence="1">
    <location>
        <begin position="1"/>
        <end position="21"/>
    </location>
</feature>
<organism evidence="3 4">
    <name type="scientific">Penicillium frequentans</name>
    <dbReference type="NCBI Taxonomy" id="3151616"/>
    <lineage>
        <taxon>Eukaryota</taxon>
        <taxon>Fungi</taxon>
        <taxon>Dikarya</taxon>
        <taxon>Ascomycota</taxon>
        <taxon>Pezizomycotina</taxon>
        <taxon>Eurotiomycetes</taxon>
        <taxon>Eurotiomycetidae</taxon>
        <taxon>Eurotiales</taxon>
        <taxon>Aspergillaceae</taxon>
        <taxon>Penicillium</taxon>
    </lineage>
</organism>
<evidence type="ECO:0000256" key="1">
    <source>
        <dbReference type="SAM" id="MobiDB-lite"/>
    </source>
</evidence>
<dbReference type="Proteomes" id="UP001220324">
    <property type="component" value="Unassembled WGS sequence"/>
</dbReference>
<feature type="compositionally biased region" description="Basic and acidic residues" evidence="1">
    <location>
        <begin position="292"/>
        <end position="309"/>
    </location>
</feature>
<protein>
    <recommendedName>
        <fullName evidence="2">BZIP domain-containing protein</fullName>
    </recommendedName>
</protein>
<accession>A0AAD6GGN3</accession>
<proteinExistence type="predicted"/>